<keyword evidence="2 6" id="KW-0812">Transmembrane</keyword>
<evidence type="ECO:0000256" key="2">
    <source>
        <dbReference type="ARBA" id="ARBA00022692"/>
    </source>
</evidence>
<evidence type="ECO:0000256" key="1">
    <source>
        <dbReference type="ARBA" id="ARBA00004167"/>
    </source>
</evidence>
<evidence type="ECO:0000256" key="3">
    <source>
        <dbReference type="ARBA" id="ARBA00022989"/>
    </source>
</evidence>
<keyword evidence="3 6" id="KW-1133">Transmembrane helix</keyword>
<evidence type="ECO:0000256" key="6">
    <source>
        <dbReference type="SAM" id="Phobius"/>
    </source>
</evidence>
<comment type="caution">
    <text evidence="8">The sequence shown here is derived from an EMBL/GenBank/DDBJ whole genome shotgun (WGS) entry which is preliminary data.</text>
</comment>
<keyword evidence="4 6" id="KW-0472">Membrane</keyword>
<dbReference type="InterPro" id="IPR044839">
    <property type="entry name" value="NDR1-like"/>
</dbReference>
<feature type="domain" description="Late embryogenesis abundant protein LEA-2 subgroup" evidence="7">
    <location>
        <begin position="115"/>
        <end position="219"/>
    </location>
</feature>
<evidence type="ECO:0000313" key="9">
    <source>
        <dbReference type="Proteomes" id="UP000825729"/>
    </source>
</evidence>
<accession>A0AAV7F3X8</accession>
<keyword evidence="9" id="KW-1185">Reference proteome</keyword>
<evidence type="ECO:0000313" key="8">
    <source>
        <dbReference type="EMBL" id="KAG9455609.1"/>
    </source>
</evidence>
<comment type="subcellular location">
    <subcellularLocation>
        <location evidence="1">Membrane</location>
        <topology evidence="1">Single-pass membrane protein</topology>
    </subcellularLocation>
</comment>
<dbReference type="PANTHER" id="PTHR31234:SF2">
    <property type="entry name" value="OS05G0199100 PROTEIN"/>
    <property type="match status" value="1"/>
</dbReference>
<feature type="transmembrane region" description="Helical" evidence="6">
    <location>
        <begin position="57"/>
        <end position="80"/>
    </location>
</feature>
<name>A0AAV7F3X8_ARIFI</name>
<evidence type="ECO:0000259" key="7">
    <source>
        <dbReference type="Pfam" id="PF03168"/>
    </source>
</evidence>
<dbReference type="InterPro" id="IPR004864">
    <property type="entry name" value="LEA_2"/>
</dbReference>
<sequence length="257" mass="27840">MTDRVYPSAKPQNMNGGGNPTFPATKAQLYGATRPAYRPQPKPPRHRRGCCCRCCCWSILLLLAIILLLVIAGAVVWVLYRPQRPSFFISSLKISTFNLTSSTTSPQINSLITLTLTARNPNKKLVYSYDPMSIAVSSKGVDVADGTVPAFVHGTKNATTLTVALNSGGPRKMDSVSAGSLRSDLNKKGKLPLEIAVETKVKAKMGALKSNKIGIKVTCDGIDAAIPKGKEKPKDAVSDSNVKCNVKLRIKIWKWQI</sequence>
<dbReference type="Pfam" id="PF03168">
    <property type="entry name" value="LEA_2"/>
    <property type="match status" value="1"/>
</dbReference>
<dbReference type="EMBL" id="JAINDJ010000002">
    <property type="protein sequence ID" value="KAG9455609.1"/>
    <property type="molecule type" value="Genomic_DNA"/>
</dbReference>
<reference evidence="8 9" key="1">
    <citation type="submission" date="2021-07" db="EMBL/GenBank/DDBJ databases">
        <title>The Aristolochia fimbriata genome: insights into angiosperm evolution, floral development and chemical biosynthesis.</title>
        <authorList>
            <person name="Jiao Y."/>
        </authorList>
    </citation>
    <scope>NUCLEOTIDE SEQUENCE [LARGE SCALE GENOMIC DNA]</scope>
    <source>
        <strain evidence="8">IBCAS-2021</strain>
        <tissue evidence="8">Leaf</tissue>
    </source>
</reference>
<proteinExistence type="predicted"/>
<dbReference type="Proteomes" id="UP000825729">
    <property type="component" value="Unassembled WGS sequence"/>
</dbReference>
<protein>
    <recommendedName>
        <fullName evidence="7">Late embryogenesis abundant protein LEA-2 subgroup domain-containing protein</fullName>
    </recommendedName>
</protein>
<organism evidence="8 9">
    <name type="scientific">Aristolochia fimbriata</name>
    <name type="common">White veined hardy Dutchman's pipe vine</name>
    <dbReference type="NCBI Taxonomy" id="158543"/>
    <lineage>
        <taxon>Eukaryota</taxon>
        <taxon>Viridiplantae</taxon>
        <taxon>Streptophyta</taxon>
        <taxon>Embryophyta</taxon>
        <taxon>Tracheophyta</taxon>
        <taxon>Spermatophyta</taxon>
        <taxon>Magnoliopsida</taxon>
        <taxon>Magnoliidae</taxon>
        <taxon>Piperales</taxon>
        <taxon>Aristolochiaceae</taxon>
        <taxon>Aristolochia</taxon>
    </lineage>
</organism>
<feature type="region of interest" description="Disordered" evidence="5">
    <location>
        <begin position="1"/>
        <end position="20"/>
    </location>
</feature>
<dbReference type="AlphaFoldDB" id="A0AAV7F3X8"/>
<gene>
    <name evidence="8" type="ORF">H6P81_000117</name>
</gene>
<dbReference type="PANTHER" id="PTHR31234">
    <property type="entry name" value="LATE EMBRYOGENESIS ABUNDANT (LEA) HYDROXYPROLINE-RICH GLYCOPROTEIN FAMILY"/>
    <property type="match status" value="1"/>
</dbReference>
<evidence type="ECO:0000256" key="4">
    <source>
        <dbReference type="ARBA" id="ARBA00023136"/>
    </source>
</evidence>
<dbReference type="GO" id="GO:0005886">
    <property type="term" value="C:plasma membrane"/>
    <property type="evidence" value="ECO:0007669"/>
    <property type="project" value="TreeGrafter"/>
</dbReference>
<dbReference type="GO" id="GO:0098542">
    <property type="term" value="P:defense response to other organism"/>
    <property type="evidence" value="ECO:0007669"/>
    <property type="project" value="InterPro"/>
</dbReference>
<evidence type="ECO:0000256" key="5">
    <source>
        <dbReference type="SAM" id="MobiDB-lite"/>
    </source>
</evidence>